<proteinExistence type="predicted"/>
<feature type="non-terminal residue" evidence="1">
    <location>
        <position position="1"/>
    </location>
</feature>
<reference evidence="1" key="1">
    <citation type="submission" date="2013-07" db="EMBL/GenBank/DDBJ databases">
        <title>Recombinant Noroviruses.</title>
        <authorList>
            <person name="Ruether I.G.A."/>
        </authorList>
    </citation>
    <scope>NUCLEOTIDE SEQUENCE</scope>
    <source>
        <strain evidence="1">N2</strain>
    </source>
</reference>
<accession>A0A075C9U7</accession>
<organism evidence="1">
    <name type="scientific">Norovirus GII</name>
    <dbReference type="NCBI Taxonomy" id="122929"/>
    <lineage>
        <taxon>Viruses</taxon>
        <taxon>Riboviria</taxon>
        <taxon>Orthornavirae</taxon>
        <taxon>Pisuviricota</taxon>
        <taxon>Pisoniviricetes</taxon>
        <taxon>Picornavirales</taxon>
        <taxon>Caliciviridae</taxon>
        <taxon>Norovirus</taxon>
        <taxon>Norovirus norwalkense</taxon>
        <taxon>Norwalk virus</taxon>
    </lineage>
</organism>
<name>A0A075C9U7_NORV</name>
<protein>
    <submittedName>
        <fullName evidence="1">Capsid protein</fullName>
    </submittedName>
</protein>
<dbReference type="EMBL" id="KF369984">
    <property type="protein sequence ID" value="AGX15436.1"/>
    <property type="molecule type" value="Genomic_RNA"/>
</dbReference>
<evidence type="ECO:0000313" key="1">
    <source>
        <dbReference type="EMBL" id="AGX15436.1"/>
    </source>
</evidence>
<sequence length="105" mass="11508">RMYNGYAGGPQSGVILAWPGFSSGKILLIAMQRHLFLVCLGGAQILVRLVAHLDVHGGTPVLRLLCCLLEEFVCYGGENDFPMRYRVPLHDPLNLHAGDDVFTVS</sequence>
<feature type="non-terminal residue" evidence="1">
    <location>
        <position position="105"/>
    </location>
</feature>